<comment type="function">
    <text evidence="12">Major role in the synthesis of nucleoside triphosphates other than ATP. The ATP gamma phosphate is transferred to the NDP beta phosphate via a ping-pong mechanism, using a phosphorylated active-site intermediate.</text>
</comment>
<accession>A0A224WVV8</accession>
<keyword evidence="18" id="KW-1185">Reference proteome</keyword>
<keyword evidence="10 12" id="KW-0460">Magnesium</keyword>
<evidence type="ECO:0000256" key="14">
    <source>
        <dbReference type="RuleBase" id="RU004011"/>
    </source>
</evidence>
<dbReference type="SMART" id="SM00562">
    <property type="entry name" value="NDK"/>
    <property type="match status" value="1"/>
</dbReference>
<gene>
    <name evidence="12" type="primary">ndk</name>
    <name evidence="17" type="ORF">RsY01_56</name>
</gene>
<comment type="similarity">
    <text evidence="2 12 13 14">Belongs to the NDK family.</text>
</comment>
<dbReference type="AlphaFoldDB" id="A0A224WVV8"/>
<comment type="caution">
    <text evidence="12">Lacks conserved residue(s) required for the propagation of feature annotation.</text>
</comment>
<dbReference type="InterPro" id="IPR034907">
    <property type="entry name" value="NDK-like_dom"/>
</dbReference>
<dbReference type="EC" id="2.7.4.6" evidence="3 12"/>
<comment type="caution">
    <text evidence="17">The sequence shown here is derived from an EMBL/GenBank/DDBJ whole genome shotgun (WGS) entry which is preliminary data.</text>
</comment>
<evidence type="ECO:0000256" key="11">
    <source>
        <dbReference type="ARBA" id="ARBA00023080"/>
    </source>
</evidence>
<keyword evidence="12" id="KW-0963">Cytoplasm</keyword>
<dbReference type="GO" id="GO:0004550">
    <property type="term" value="F:nucleoside diphosphate kinase activity"/>
    <property type="evidence" value="ECO:0007669"/>
    <property type="project" value="UniProtKB-UniRule"/>
</dbReference>
<dbReference type="Pfam" id="PF00334">
    <property type="entry name" value="NDK"/>
    <property type="match status" value="1"/>
</dbReference>
<dbReference type="SUPFAM" id="SSF54919">
    <property type="entry name" value="Nucleoside diphosphate kinase, NDK"/>
    <property type="match status" value="1"/>
</dbReference>
<name>A0A224WVV8_9LACT</name>
<dbReference type="PROSITE" id="PS51374">
    <property type="entry name" value="NDPK_LIKE"/>
    <property type="match status" value="1"/>
</dbReference>
<feature type="binding site" evidence="12 13">
    <location>
        <position position="57"/>
    </location>
    <ligand>
        <name>ATP</name>
        <dbReference type="ChEBI" id="CHEBI:30616"/>
    </ligand>
</feature>
<evidence type="ECO:0000256" key="12">
    <source>
        <dbReference type="HAMAP-Rule" id="MF_00451"/>
    </source>
</evidence>
<evidence type="ECO:0000256" key="6">
    <source>
        <dbReference type="ARBA" id="ARBA00022723"/>
    </source>
</evidence>
<dbReference type="CDD" id="cd04413">
    <property type="entry name" value="NDPk_I"/>
    <property type="match status" value="1"/>
</dbReference>
<feature type="domain" description="Nucleoside diphosphate kinase-like" evidence="16">
    <location>
        <begin position="1"/>
        <end position="138"/>
    </location>
</feature>
<reference evidence="18" key="1">
    <citation type="submission" date="2017-08" db="EMBL/GenBank/DDBJ databases">
        <title>Draft genome sequence of Lactococcus sp. strain Rs-Y01, isolated from the gut of the lower termite Reticulitermes speratus.</title>
        <authorList>
            <person name="Ohkuma M."/>
            <person name="Yuki M."/>
        </authorList>
    </citation>
    <scope>NUCLEOTIDE SEQUENCE [LARGE SCALE GENOMIC DNA]</scope>
    <source>
        <strain evidence="18">Rs-Y01</strain>
    </source>
</reference>
<evidence type="ECO:0000256" key="13">
    <source>
        <dbReference type="PROSITE-ProRule" id="PRU00706"/>
    </source>
</evidence>
<feature type="binding site" evidence="12 13">
    <location>
        <position position="102"/>
    </location>
    <ligand>
        <name>ATP</name>
        <dbReference type="ChEBI" id="CHEBI:30616"/>
    </ligand>
</feature>
<evidence type="ECO:0000256" key="2">
    <source>
        <dbReference type="ARBA" id="ARBA00008142"/>
    </source>
</evidence>
<comment type="cofactor">
    <cofactor evidence="1 12">
        <name>Mg(2+)</name>
        <dbReference type="ChEBI" id="CHEBI:18420"/>
    </cofactor>
</comment>
<dbReference type="EMBL" id="BEDT01000001">
    <property type="protein sequence ID" value="GAX46477.1"/>
    <property type="molecule type" value="Genomic_DNA"/>
</dbReference>
<evidence type="ECO:0000256" key="10">
    <source>
        <dbReference type="ARBA" id="ARBA00022842"/>
    </source>
</evidence>
<evidence type="ECO:0000256" key="3">
    <source>
        <dbReference type="ARBA" id="ARBA00012966"/>
    </source>
</evidence>
<comment type="subcellular location">
    <subcellularLocation>
        <location evidence="12">Cytoplasm</location>
    </subcellularLocation>
</comment>
<feature type="binding site" evidence="12 13">
    <location>
        <position position="91"/>
    </location>
    <ligand>
        <name>ATP</name>
        <dbReference type="ChEBI" id="CHEBI:30616"/>
    </ligand>
</feature>
<evidence type="ECO:0000313" key="17">
    <source>
        <dbReference type="EMBL" id="GAX46477.1"/>
    </source>
</evidence>
<evidence type="ECO:0000256" key="1">
    <source>
        <dbReference type="ARBA" id="ARBA00001946"/>
    </source>
</evidence>
<evidence type="ECO:0000313" key="18">
    <source>
        <dbReference type="Proteomes" id="UP000218689"/>
    </source>
</evidence>
<dbReference type="FunFam" id="3.30.70.141:FF:000003">
    <property type="entry name" value="Nucleoside diphosphate kinase"/>
    <property type="match status" value="1"/>
</dbReference>
<evidence type="ECO:0000256" key="9">
    <source>
        <dbReference type="ARBA" id="ARBA00022840"/>
    </source>
</evidence>
<protein>
    <recommendedName>
        <fullName evidence="4 12">Nucleoside diphosphate kinase</fullName>
        <shortName evidence="12">NDK</shortName>
        <shortName evidence="12">NDP kinase</shortName>
        <ecNumber evidence="3 12">2.7.4.6</ecNumber>
    </recommendedName>
    <alternativeName>
        <fullName evidence="12">Nucleoside-2-P kinase</fullName>
    </alternativeName>
</protein>
<dbReference type="InterPro" id="IPR001564">
    <property type="entry name" value="Nucleoside_diP_kinase"/>
</dbReference>
<feature type="binding site" evidence="12 13">
    <location>
        <position position="9"/>
    </location>
    <ligand>
        <name>ATP</name>
        <dbReference type="ChEBI" id="CHEBI:30616"/>
    </ligand>
</feature>
<comment type="subunit">
    <text evidence="12">Homotetramer.</text>
</comment>
<keyword evidence="8 12" id="KW-0418">Kinase</keyword>
<evidence type="ECO:0000256" key="4">
    <source>
        <dbReference type="ARBA" id="ARBA00017632"/>
    </source>
</evidence>
<evidence type="ECO:0000259" key="16">
    <source>
        <dbReference type="SMART" id="SM00562"/>
    </source>
</evidence>
<sequence>MENTFFIIKPDGVRRLLVGSVINRIEHRGFTIEKLEMRQVTKEVLDQHYADLVDRPFYPDIVSYMTSGPVVIGVLRGSNIISSWRKMMGATNPTDALPGTIRGDFAHGSDDDSVENIVHGSDSPESAAREITLWFGEN</sequence>
<keyword evidence="6 12" id="KW-0479">Metal-binding</keyword>
<dbReference type="GO" id="GO:0006183">
    <property type="term" value="P:GTP biosynthetic process"/>
    <property type="evidence" value="ECO:0007669"/>
    <property type="project" value="UniProtKB-UniRule"/>
</dbReference>
<organism evidence="17 18">
    <name type="scientific">Pseudolactococcus reticulitermitis</name>
    <dbReference type="NCBI Taxonomy" id="2025039"/>
    <lineage>
        <taxon>Bacteria</taxon>
        <taxon>Bacillati</taxon>
        <taxon>Bacillota</taxon>
        <taxon>Bacilli</taxon>
        <taxon>Lactobacillales</taxon>
        <taxon>Streptococcaceae</taxon>
        <taxon>Pseudolactococcus</taxon>
    </lineage>
</organism>
<dbReference type="Gene3D" id="3.30.70.141">
    <property type="entry name" value="Nucleoside diphosphate kinase-like domain"/>
    <property type="match status" value="1"/>
</dbReference>
<dbReference type="PRINTS" id="PR01243">
    <property type="entry name" value="NUCDPKINASE"/>
</dbReference>
<dbReference type="PROSITE" id="PS00469">
    <property type="entry name" value="NDPK"/>
    <property type="match status" value="1"/>
</dbReference>
<feature type="active site" description="Pros-phosphohistidine intermediate" evidence="12 13">
    <location>
        <position position="119"/>
    </location>
</feature>
<evidence type="ECO:0000256" key="5">
    <source>
        <dbReference type="ARBA" id="ARBA00022679"/>
    </source>
</evidence>
<keyword evidence="7 12" id="KW-0547">Nucleotide-binding</keyword>
<comment type="catalytic activity">
    <reaction evidence="12 15">
        <text>a 2'-deoxyribonucleoside 5'-diphosphate + ATP = a 2'-deoxyribonucleoside 5'-triphosphate + ADP</text>
        <dbReference type="Rhea" id="RHEA:44640"/>
        <dbReference type="ChEBI" id="CHEBI:30616"/>
        <dbReference type="ChEBI" id="CHEBI:61560"/>
        <dbReference type="ChEBI" id="CHEBI:73316"/>
        <dbReference type="ChEBI" id="CHEBI:456216"/>
        <dbReference type="EC" id="2.7.4.6"/>
    </reaction>
</comment>
<keyword evidence="12" id="KW-0597">Phosphoprotein</keyword>
<dbReference type="InterPro" id="IPR023005">
    <property type="entry name" value="Nucleoside_diP_kinase_AS"/>
</dbReference>
<feature type="binding site" evidence="12 13">
    <location>
        <position position="85"/>
    </location>
    <ligand>
        <name>ATP</name>
        <dbReference type="ChEBI" id="CHEBI:30616"/>
    </ligand>
</feature>
<dbReference type="NCBIfam" id="NF001908">
    <property type="entry name" value="PRK00668.1"/>
    <property type="match status" value="1"/>
</dbReference>
<dbReference type="PANTHER" id="PTHR11349">
    <property type="entry name" value="NUCLEOSIDE DIPHOSPHATE KINASE"/>
    <property type="match status" value="1"/>
</dbReference>
<dbReference type="GO" id="GO:0006241">
    <property type="term" value="P:CTP biosynthetic process"/>
    <property type="evidence" value="ECO:0007669"/>
    <property type="project" value="UniProtKB-UniRule"/>
</dbReference>
<dbReference type="OrthoDB" id="9801161at2"/>
<keyword evidence="11 12" id="KW-0546">Nucleotide metabolism</keyword>
<evidence type="ECO:0000256" key="8">
    <source>
        <dbReference type="ARBA" id="ARBA00022777"/>
    </source>
</evidence>
<keyword evidence="5 12" id="KW-0808">Transferase</keyword>
<evidence type="ECO:0000256" key="15">
    <source>
        <dbReference type="RuleBase" id="RU004013"/>
    </source>
</evidence>
<evidence type="ECO:0000256" key="7">
    <source>
        <dbReference type="ARBA" id="ARBA00022741"/>
    </source>
</evidence>
<dbReference type="RefSeq" id="WP_094783571.1">
    <property type="nucleotide sequence ID" value="NZ_BEDT01000001.1"/>
</dbReference>
<dbReference type="GO" id="GO:0046872">
    <property type="term" value="F:metal ion binding"/>
    <property type="evidence" value="ECO:0007669"/>
    <property type="project" value="UniProtKB-KW"/>
</dbReference>
<dbReference type="GO" id="GO:0006228">
    <property type="term" value="P:UTP biosynthetic process"/>
    <property type="evidence" value="ECO:0007669"/>
    <property type="project" value="UniProtKB-UniRule"/>
</dbReference>
<dbReference type="InterPro" id="IPR036850">
    <property type="entry name" value="NDK-like_dom_sf"/>
</dbReference>
<dbReference type="GO" id="GO:0005737">
    <property type="term" value="C:cytoplasm"/>
    <property type="evidence" value="ECO:0007669"/>
    <property type="project" value="UniProtKB-SubCell"/>
</dbReference>
<keyword evidence="9 12" id="KW-0067">ATP-binding</keyword>
<dbReference type="Proteomes" id="UP000218689">
    <property type="component" value="Unassembled WGS sequence"/>
</dbReference>
<feature type="binding site" evidence="13">
    <location>
        <position position="116"/>
    </location>
    <ligand>
        <name>ATP</name>
        <dbReference type="ChEBI" id="CHEBI:30616"/>
    </ligand>
</feature>
<proteinExistence type="inferred from homology"/>
<dbReference type="GO" id="GO:0005524">
    <property type="term" value="F:ATP binding"/>
    <property type="evidence" value="ECO:0007669"/>
    <property type="project" value="UniProtKB-UniRule"/>
</dbReference>
<comment type="catalytic activity">
    <reaction evidence="12">
        <text>a ribonucleoside 5'-diphosphate + ATP = a ribonucleoside 5'-triphosphate + ADP</text>
        <dbReference type="Rhea" id="RHEA:18113"/>
        <dbReference type="ChEBI" id="CHEBI:30616"/>
        <dbReference type="ChEBI" id="CHEBI:57930"/>
        <dbReference type="ChEBI" id="CHEBI:61557"/>
        <dbReference type="ChEBI" id="CHEBI:456216"/>
        <dbReference type="EC" id="2.7.4.6"/>
    </reaction>
</comment>
<dbReference type="HAMAP" id="MF_00451">
    <property type="entry name" value="NDP_kinase"/>
    <property type="match status" value="1"/>
</dbReference>